<protein>
    <submittedName>
        <fullName evidence="2">Uncharacterized protein</fullName>
    </submittedName>
</protein>
<feature type="transmembrane region" description="Helical" evidence="1">
    <location>
        <begin position="5"/>
        <end position="22"/>
    </location>
</feature>
<reference evidence="2 3" key="1">
    <citation type="submission" date="2018-06" db="EMBL/GenBank/DDBJ databases">
        <authorList>
            <consortium name="Pathogen Informatics"/>
            <person name="Doyle S."/>
        </authorList>
    </citation>
    <scope>NUCLEOTIDE SEQUENCE [LARGE SCALE GENOMIC DNA]</scope>
    <source>
        <strain evidence="2 3">NCTC11190</strain>
    </source>
</reference>
<name>A0A379MSB4_9BACT</name>
<organism evidence="2 3">
    <name type="scientific">Rikenella microfusus</name>
    <dbReference type="NCBI Taxonomy" id="28139"/>
    <lineage>
        <taxon>Bacteria</taxon>
        <taxon>Pseudomonadati</taxon>
        <taxon>Bacteroidota</taxon>
        <taxon>Bacteroidia</taxon>
        <taxon>Bacteroidales</taxon>
        <taxon>Rikenellaceae</taxon>
        <taxon>Rikenella</taxon>
    </lineage>
</organism>
<keyword evidence="1" id="KW-0472">Membrane</keyword>
<keyword evidence="3" id="KW-1185">Reference proteome</keyword>
<dbReference type="Proteomes" id="UP000255233">
    <property type="component" value="Unassembled WGS sequence"/>
</dbReference>
<accession>A0A379MSB4</accession>
<dbReference type="AlphaFoldDB" id="A0A379MSB4"/>
<keyword evidence="1" id="KW-1133">Transmembrane helix</keyword>
<evidence type="ECO:0000313" key="2">
    <source>
        <dbReference type="EMBL" id="SUE34624.1"/>
    </source>
</evidence>
<feature type="transmembrane region" description="Helical" evidence="1">
    <location>
        <begin position="100"/>
        <end position="121"/>
    </location>
</feature>
<feature type="transmembrane region" description="Helical" evidence="1">
    <location>
        <begin position="157"/>
        <end position="179"/>
    </location>
</feature>
<evidence type="ECO:0000256" key="1">
    <source>
        <dbReference type="SAM" id="Phobius"/>
    </source>
</evidence>
<evidence type="ECO:0000313" key="3">
    <source>
        <dbReference type="Proteomes" id="UP000255233"/>
    </source>
</evidence>
<proteinExistence type="predicted"/>
<keyword evidence="1" id="KW-0812">Transmembrane</keyword>
<sequence length="195" mass="22823">MINFAGVYFQLIFLIPLLVIYLLTDSELLKYCIVIINFNFIFTLNPFFKFDGYWVMSDLLGVPNLRGRSRELFAYLFSSPGKRRQMKRPFLLTMRQTEKIFFVIYSVIVNLFFIYYFVYVIPHFIGSFIDTFPAKAREVILSLSFGKMPDFGTLRAVFVQLLFMGLCAYLIFNLGLALVKSFKRKKTTCESSQDN</sequence>
<dbReference type="STRING" id="880526.GCA_000427365_01964"/>
<dbReference type="EMBL" id="UGVL01000001">
    <property type="protein sequence ID" value="SUE34624.1"/>
    <property type="molecule type" value="Genomic_DNA"/>
</dbReference>
<gene>
    <name evidence="2" type="ORF">NCTC11190_01856</name>
</gene>